<name>A0A2P5HUA6_DIAHE</name>
<gene>
    <name evidence="2" type="ORF">DHEL01_v207780</name>
</gene>
<dbReference type="InParanoid" id="A0A2P5HUA6"/>
<keyword evidence="1" id="KW-1133">Transmembrane helix</keyword>
<reference evidence="2" key="1">
    <citation type="submission" date="2017-09" db="EMBL/GenBank/DDBJ databases">
        <title>Polyketide synthases of a Diaporthe helianthi virulent isolate.</title>
        <authorList>
            <person name="Baroncelli R."/>
        </authorList>
    </citation>
    <scope>NUCLEOTIDE SEQUENCE [LARGE SCALE GENOMIC DNA]</scope>
    <source>
        <strain evidence="2">7/96</strain>
    </source>
</reference>
<feature type="transmembrane region" description="Helical" evidence="1">
    <location>
        <begin position="210"/>
        <end position="230"/>
    </location>
</feature>
<protein>
    <submittedName>
        <fullName evidence="2">Uncharacterized protein</fullName>
    </submittedName>
</protein>
<keyword evidence="1" id="KW-0812">Transmembrane</keyword>
<evidence type="ECO:0000313" key="2">
    <source>
        <dbReference type="EMBL" id="POS73827.1"/>
    </source>
</evidence>
<keyword evidence="1" id="KW-0472">Membrane</keyword>
<dbReference type="PROSITE" id="PS51257">
    <property type="entry name" value="PROKAR_LIPOPROTEIN"/>
    <property type="match status" value="1"/>
</dbReference>
<evidence type="ECO:0000313" key="3">
    <source>
        <dbReference type="Proteomes" id="UP000094444"/>
    </source>
</evidence>
<feature type="transmembrane region" description="Helical" evidence="1">
    <location>
        <begin position="90"/>
        <end position="111"/>
    </location>
</feature>
<dbReference type="EMBL" id="MAVT02000728">
    <property type="protein sequence ID" value="POS73827.1"/>
    <property type="molecule type" value="Genomic_DNA"/>
</dbReference>
<keyword evidence="3" id="KW-1185">Reference proteome</keyword>
<evidence type="ECO:0000256" key="1">
    <source>
        <dbReference type="SAM" id="Phobius"/>
    </source>
</evidence>
<organism evidence="2 3">
    <name type="scientific">Diaporthe helianthi</name>
    <dbReference type="NCBI Taxonomy" id="158607"/>
    <lineage>
        <taxon>Eukaryota</taxon>
        <taxon>Fungi</taxon>
        <taxon>Dikarya</taxon>
        <taxon>Ascomycota</taxon>
        <taxon>Pezizomycotina</taxon>
        <taxon>Sordariomycetes</taxon>
        <taxon>Sordariomycetidae</taxon>
        <taxon>Diaporthales</taxon>
        <taxon>Diaporthaceae</taxon>
        <taxon>Diaporthe</taxon>
    </lineage>
</organism>
<feature type="transmembrane region" description="Helical" evidence="1">
    <location>
        <begin position="250"/>
        <end position="271"/>
    </location>
</feature>
<dbReference type="STRING" id="158607.A0A2P5HUA6"/>
<feature type="transmembrane region" description="Helical" evidence="1">
    <location>
        <begin position="339"/>
        <end position="360"/>
    </location>
</feature>
<dbReference type="Proteomes" id="UP000094444">
    <property type="component" value="Unassembled WGS sequence"/>
</dbReference>
<dbReference type="OrthoDB" id="72269at2759"/>
<feature type="transmembrane region" description="Helical" evidence="1">
    <location>
        <begin position="300"/>
        <end position="319"/>
    </location>
</feature>
<proteinExistence type="predicted"/>
<accession>A0A2P5HUA6</accession>
<dbReference type="AlphaFoldDB" id="A0A2P5HUA6"/>
<feature type="transmembrane region" description="Helical" evidence="1">
    <location>
        <begin position="123"/>
        <end position="146"/>
    </location>
</feature>
<comment type="caution">
    <text evidence="2">The sequence shown here is derived from an EMBL/GenBank/DDBJ whole genome shotgun (WGS) entry which is preliminary data.</text>
</comment>
<sequence length="370" mass="41302">MRKYSSMMYGVAAALPFLVLSAGCYILMDVPRLMQLWQPAFDSDRIEWDNSNGGGSIPLLRAFYHVGFLDWYWRGLTVTFAPATLGVDPIGWWTGFQFLTQLAPLYATWMLDASRNRSGPKRFTTLFMFLGQVFGTGVIVPVFHLFEFICGDTPADLVASPTRTRRDIQSLLCYRTTPPFLPLLLLLHLLPVAGAFCAPQLQIRHICVWFWFLVPVWIGLGNKLLTRLSILGSKNTPSSPVEPTRRAAVVAQRHLIILTGLSAGVWIYMLASAPYSLHTILVPKASDLAHSHQLLLRSRLIWQADFLCTFGSTAVFIAYQHAGHHRAGLLHRNDWLLPAFLPAVTAVGGPGTAVAAAWLWKETIMLRTVL</sequence>
<feature type="transmembrane region" description="Helical" evidence="1">
    <location>
        <begin position="180"/>
        <end position="198"/>
    </location>
</feature>